<sequence>MGNNGFEFHDNSVEVKKILQANINRGLGKAALIVEAQAKANVTAAGRVDSGQLRDRINHKVVGSGNETTAQIGSNEKHAIYNEFGTGEFAENGAGRKGGWFFTSPDGSTHFTRGLKPAKFMRNAFRSKKKQTQQIISDEIGKGL</sequence>
<evidence type="ECO:0000313" key="1">
    <source>
        <dbReference type="EMBL" id="PGS81633.1"/>
    </source>
</evidence>
<accession>A0A9X7CQR0</accession>
<dbReference type="RefSeq" id="WP_098782359.1">
    <property type="nucleotide sequence ID" value="NZ_NULI01000033.1"/>
</dbReference>
<reference evidence="1 2" key="1">
    <citation type="submission" date="2017-09" db="EMBL/GenBank/DDBJ databases">
        <title>Large-scale bioinformatics analysis of Bacillus genomes uncovers conserved roles of natural products in bacterial physiology.</title>
        <authorList>
            <consortium name="Agbiome Team Llc"/>
            <person name="Bleich R.M."/>
            <person name="Grubbs K.J."/>
            <person name="Santa Maria K.C."/>
            <person name="Allen S.E."/>
            <person name="Farag S."/>
            <person name="Shank E.A."/>
            <person name="Bowers A."/>
        </authorList>
    </citation>
    <scope>NUCLEOTIDE SEQUENCE [LARGE SCALE GENOMIC DNA]</scope>
    <source>
        <strain evidence="1 2">AFS041711</strain>
    </source>
</reference>
<evidence type="ECO:0008006" key="3">
    <source>
        <dbReference type="Google" id="ProtNLM"/>
    </source>
</evidence>
<evidence type="ECO:0000313" key="2">
    <source>
        <dbReference type="Proteomes" id="UP000224203"/>
    </source>
</evidence>
<name>A0A9X7CQR0_BACCE</name>
<comment type="caution">
    <text evidence="1">The sequence shown here is derived from an EMBL/GenBank/DDBJ whole genome shotgun (WGS) entry which is preliminary data.</text>
</comment>
<dbReference type="AlphaFoldDB" id="A0A9X7CQR0"/>
<gene>
    <name evidence="1" type="ORF">COC69_05745</name>
</gene>
<dbReference type="Proteomes" id="UP000224203">
    <property type="component" value="Unassembled WGS sequence"/>
</dbReference>
<dbReference type="NCBIfam" id="TIGR01725">
    <property type="entry name" value="phge_HK97_gp10"/>
    <property type="match status" value="1"/>
</dbReference>
<proteinExistence type="predicted"/>
<dbReference type="Pfam" id="PF04883">
    <property type="entry name" value="HK97-gp10_like"/>
    <property type="match status" value="1"/>
</dbReference>
<dbReference type="InterPro" id="IPR010064">
    <property type="entry name" value="HK97-gp10_tail"/>
</dbReference>
<dbReference type="EMBL" id="NULI01000033">
    <property type="protein sequence ID" value="PGS81633.1"/>
    <property type="molecule type" value="Genomic_DNA"/>
</dbReference>
<organism evidence="1 2">
    <name type="scientific">Bacillus cereus</name>
    <dbReference type="NCBI Taxonomy" id="1396"/>
    <lineage>
        <taxon>Bacteria</taxon>
        <taxon>Bacillati</taxon>
        <taxon>Bacillota</taxon>
        <taxon>Bacilli</taxon>
        <taxon>Bacillales</taxon>
        <taxon>Bacillaceae</taxon>
        <taxon>Bacillus</taxon>
        <taxon>Bacillus cereus group</taxon>
    </lineage>
</organism>
<protein>
    <recommendedName>
        <fullName evidence="3">HK97 gp10 family phage protein</fullName>
    </recommendedName>
</protein>